<keyword evidence="1" id="KW-1133">Transmembrane helix</keyword>
<dbReference type="RefSeq" id="WP_168524181.1">
    <property type="nucleotide sequence ID" value="NZ_CALYLA010000024.1"/>
</dbReference>
<feature type="transmembrane region" description="Helical" evidence="1">
    <location>
        <begin position="114"/>
        <end position="135"/>
    </location>
</feature>
<reference evidence="2" key="1">
    <citation type="submission" date="2022-06" db="EMBL/GenBank/DDBJ databases">
        <authorList>
            <person name="Goudenege D."/>
            <person name="Le Roux F."/>
        </authorList>
    </citation>
    <scope>NUCLEOTIDE SEQUENCE</scope>
    <source>
        <strain evidence="2">12-063</strain>
    </source>
</reference>
<protein>
    <submittedName>
        <fullName evidence="2">Uncharacterized protein</fullName>
    </submittedName>
</protein>
<proteinExistence type="predicted"/>
<evidence type="ECO:0000313" key="3">
    <source>
        <dbReference type="Proteomes" id="UP001152658"/>
    </source>
</evidence>
<evidence type="ECO:0000313" key="2">
    <source>
        <dbReference type="EMBL" id="CAH8242038.1"/>
    </source>
</evidence>
<dbReference type="EMBL" id="CALYLK010000140">
    <property type="protein sequence ID" value="CAH8242038.1"/>
    <property type="molecule type" value="Genomic_DNA"/>
</dbReference>
<organism evidence="2 3">
    <name type="scientific">Vibrio aestuarianus</name>
    <dbReference type="NCBI Taxonomy" id="28171"/>
    <lineage>
        <taxon>Bacteria</taxon>
        <taxon>Pseudomonadati</taxon>
        <taxon>Pseudomonadota</taxon>
        <taxon>Gammaproteobacteria</taxon>
        <taxon>Vibrionales</taxon>
        <taxon>Vibrionaceae</taxon>
        <taxon>Vibrio</taxon>
    </lineage>
</organism>
<dbReference type="Proteomes" id="UP001152658">
    <property type="component" value="Unassembled WGS sequence"/>
</dbReference>
<keyword evidence="3" id="KW-1185">Reference proteome</keyword>
<evidence type="ECO:0000256" key="1">
    <source>
        <dbReference type="SAM" id="Phobius"/>
    </source>
</evidence>
<accession>A0ABN8TZU7</accession>
<feature type="transmembrane region" description="Helical" evidence="1">
    <location>
        <begin position="42"/>
        <end position="64"/>
    </location>
</feature>
<sequence length="263" mass="30125">MIFHKAMVIILIACTAVFTCFALKMNPIEPFFRFQFLESLKVMYILGFAVAFWVNAYIEVVDYVRNRLGLENKLLKEQAGSLQKDLVVTVLSAVFLSFVYWFDSSSYSFTSVDVGAAALPFLLSSLYAIFQLFSVKIAGKPLRKTPIFFYSGIVFFTLGFLVYTLIKTSSGEYSTIKSIWYQVTFLSLSFCLFMHCHQQLFFLRKGQLGISGFRANLFNGMVKTHENYLKDLPEALDARNKELRTQKAVHSARMRKQGKQGKR</sequence>
<comment type="caution">
    <text evidence="2">The sequence shown here is derived from an EMBL/GenBank/DDBJ whole genome shotgun (WGS) entry which is preliminary data.</text>
</comment>
<name>A0ABN8TZU7_9VIBR</name>
<keyword evidence="1" id="KW-0812">Transmembrane</keyword>
<feature type="transmembrane region" description="Helical" evidence="1">
    <location>
        <begin position="85"/>
        <end position="102"/>
    </location>
</feature>
<keyword evidence="1" id="KW-0472">Membrane</keyword>
<gene>
    <name evidence="2" type="ORF">VAE063_990088</name>
</gene>
<feature type="transmembrane region" description="Helical" evidence="1">
    <location>
        <begin position="178"/>
        <end position="196"/>
    </location>
</feature>
<feature type="transmembrane region" description="Helical" evidence="1">
    <location>
        <begin position="147"/>
        <end position="166"/>
    </location>
</feature>